<proteinExistence type="predicted"/>
<name>A0A0E9WCZ5_ANGAN</name>
<accession>A0A0E9WCZ5</accession>
<reference evidence="1" key="2">
    <citation type="journal article" date="2015" name="Fish Shellfish Immunol.">
        <title>Early steps in the European eel (Anguilla anguilla)-Vibrio vulnificus interaction in the gills: Role of the RtxA13 toxin.</title>
        <authorList>
            <person name="Callol A."/>
            <person name="Pajuelo D."/>
            <person name="Ebbesson L."/>
            <person name="Teles M."/>
            <person name="MacKenzie S."/>
            <person name="Amaro C."/>
        </authorList>
    </citation>
    <scope>NUCLEOTIDE SEQUENCE</scope>
</reference>
<sequence length="75" mass="7986">MLTSFKKTAVITMPATLGSITGVTDHKRVGPNHGVKGVRGRSTILDGIEWKKGGALTQMWEGTKKSKCVSVKCNG</sequence>
<reference evidence="1" key="1">
    <citation type="submission" date="2014-11" db="EMBL/GenBank/DDBJ databases">
        <authorList>
            <person name="Amaro Gonzalez C."/>
        </authorList>
    </citation>
    <scope>NUCLEOTIDE SEQUENCE</scope>
</reference>
<protein>
    <submittedName>
        <fullName evidence="1">Uncharacterized protein</fullName>
    </submittedName>
</protein>
<dbReference type="AlphaFoldDB" id="A0A0E9WCZ5"/>
<organism evidence="1">
    <name type="scientific">Anguilla anguilla</name>
    <name type="common">European freshwater eel</name>
    <name type="synonym">Muraena anguilla</name>
    <dbReference type="NCBI Taxonomy" id="7936"/>
    <lineage>
        <taxon>Eukaryota</taxon>
        <taxon>Metazoa</taxon>
        <taxon>Chordata</taxon>
        <taxon>Craniata</taxon>
        <taxon>Vertebrata</taxon>
        <taxon>Euteleostomi</taxon>
        <taxon>Actinopterygii</taxon>
        <taxon>Neopterygii</taxon>
        <taxon>Teleostei</taxon>
        <taxon>Anguilliformes</taxon>
        <taxon>Anguillidae</taxon>
        <taxon>Anguilla</taxon>
    </lineage>
</organism>
<dbReference type="EMBL" id="GBXM01020333">
    <property type="protein sequence ID" value="JAH88244.1"/>
    <property type="molecule type" value="Transcribed_RNA"/>
</dbReference>
<evidence type="ECO:0000313" key="1">
    <source>
        <dbReference type="EMBL" id="JAH88244.1"/>
    </source>
</evidence>